<protein>
    <submittedName>
        <fullName evidence="7">Carbohydrate kinase</fullName>
    </submittedName>
</protein>
<dbReference type="AlphaFoldDB" id="A0A249SP66"/>
<name>A0A249SP66_9MOLU</name>
<evidence type="ECO:0000256" key="2">
    <source>
        <dbReference type="ARBA" id="ARBA00022679"/>
    </source>
</evidence>
<feature type="domain" description="Carbohydrate kinase PfkB" evidence="6">
    <location>
        <begin position="1"/>
        <end position="302"/>
    </location>
</feature>
<dbReference type="STRING" id="1336232.GCA_000518825_01315"/>
<dbReference type="CDD" id="cd01167">
    <property type="entry name" value="bac_FRK"/>
    <property type="match status" value="1"/>
</dbReference>
<dbReference type="PANTHER" id="PTHR43085:SF1">
    <property type="entry name" value="PSEUDOURIDINE KINASE-RELATED"/>
    <property type="match status" value="1"/>
</dbReference>
<keyword evidence="2" id="KW-0808">Transferase</keyword>
<comment type="similarity">
    <text evidence="1">Belongs to the carbohydrate kinase PfkB family.</text>
</comment>
<keyword evidence="5" id="KW-0067">ATP-binding</keyword>
<dbReference type="GO" id="GO:0005524">
    <property type="term" value="F:ATP binding"/>
    <property type="evidence" value="ECO:0007669"/>
    <property type="project" value="UniProtKB-KW"/>
</dbReference>
<organism evidence="7 8">
    <name type="scientific">Mesoplasma chauliocola</name>
    <dbReference type="NCBI Taxonomy" id="216427"/>
    <lineage>
        <taxon>Bacteria</taxon>
        <taxon>Bacillati</taxon>
        <taxon>Mycoplasmatota</taxon>
        <taxon>Mollicutes</taxon>
        <taxon>Entomoplasmatales</taxon>
        <taxon>Entomoplasmataceae</taxon>
        <taxon>Mesoplasma</taxon>
    </lineage>
</organism>
<dbReference type="KEGG" id="mchc:CK556_02920"/>
<evidence type="ECO:0000256" key="5">
    <source>
        <dbReference type="ARBA" id="ARBA00022840"/>
    </source>
</evidence>
<dbReference type="InterPro" id="IPR029056">
    <property type="entry name" value="Ribokinase-like"/>
</dbReference>
<dbReference type="Gene3D" id="3.40.1190.20">
    <property type="match status" value="1"/>
</dbReference>
<evidence type="ECO:0000256" key="4">
    <source>
        <dbReference type="ARBA" id="ARBA00022777"/>
    </source>
</evidence>
<dbReference type="SUPFAM" id="SSF53613">
    <property type="entry name" value="Ribokinase-like"/>
    <property type="match status" value="1"/>
</dbReference>
<dbReference type="InterPro" id="IPR011611">
    <property type="entry name" value="PfkB_dom"/>
</dbReference>
<evidence type="ECO:0000259" key="6">
    <source>
        <dbReference type="Pfam" id="PF00294"/>
    </source>
</evidence>
<evidence type="ECO:0000256" key="1">
    <source>
        <dbReference type="ARBA" id="ARBA00010688"/>
    </source>
</evidence>
<dbReference type="RefSeq" id="WP_027875605.1">
    <property type="nucleotide sequence ID" value="NZ_CP023173.1"/>
</dbReference>
<evidence type="ECO:0000313" key="8">
    <source>
        <dbReference type="Proteomes" id="UP000232229"/>
    </source>
</evidence>
<dbReference type="PANTHER" id="PTHR43085">
    <property type="entry name" value="HEXOKINASE FAMILY MEMBER"/>
    <property type="match status" value="1"/>
</dbReference>
<dbReference type="GO" id="GO:0016301">
    <property type="term" value="F:kinase activity"/>
    <property type="evidence" value="ECO:0007669"/>
    <property type="project" value="UniProtKB-KW"/>
</dbReference>
<dbReference type="Pfam" id="PF00294">
    <property type="entry name" value="PfkB"/>
    <property type="match status" value="1"/>
</dbReference>
<keyword evidence="4 7" id="KW-0418">Kinase</keyword>
<gene>
    <name evidence="7" type="ORF">CK556_02920</name>
</gene>
<keyword evidence="3" id="KW-0547">Nucleotide-binding</keyword>
<evidence type="ECO:0000313" key="7">
    <source>
        <dbReference type="EMBL" id="ASZ09281.1"/>
    </source>
</evidence>
<accession>A0A249SP66</accession>
<keyword evidence="8" id="KW-1185">Reference proteome</keyword>
<dbReference type="InterPro" id="IPR050306">
    <property type="entry name" value="PfkB_Carbo_kinase"/>
</dbReference>
<proteinExistence type="inferred from homology"/>
<dbReference type="EMBL" id="CP023173">
    <property type="protein sequence ID" value="ASZ09281.1"/>
    <property type="molecule type" value="Genomic_DNA"/>
</dbReference>
<reference evidence="7 8" key="1">
    <citation type="submission" date="2017-08" db="EMBL/GenBank/DDBJ databases">
        <title>Complete Genome Sequence of Mesoplasma chauliocola.</title>
        <authorList>
            <person name="Knight T.F.Jr."/>
            <person name="Citino T."/>
        </authorList>
    </citation>
    <scope>NUCLEOTIDE SEQUENCE [LARGE SCALE GENOMIC DNA]</scope>
    <source>
        <strain evidence="7 8">CHPA-2</strain>
    </source>
</reference>
<dbReference type="Proteomes" id="UP000232229">
    <property type="component" value="Chromosome"/>
</dbReference>
<evidence type="ECO:0000256" key="3">
    <source>
        <dbReference type="ARBA" id="ARBA00022741"/>
    </source>
</evidence>
<sequence>MKNIVSIGEVLMDIYSEDNNIKAEVGGASFNVACSIGAINTNNSYFMGSLGNDQYVESISKFIKKFNIKNDFIQESDKATTIAKVTLDENKERFFQFIRNSDADYDLAKEDKEKLTKIDFIHFGSATGFLPGNLKKSYSELLEIALQNNIKFSFDPNFRDKLWVTDEEILNFKNHCKKYMENADLIKLSEDELLLLTDIEIQEEAIKSIMLKNPKSLICITRGCNDTIFAWKNELYYVPTILAENLVDTTGAGDAFISNLINDYVSLEINNESSVDQITKIIKRSNMFANKTVQHLGALTFLEHLN</sequence>